<dbReference type="Pfam" id="PF20684">
    <property type="entry name" value="Fung_rhodopsin"/>
    <property type="match status" value="1"/>
</dbReference>
<dbReference type="PANTHER" id="PTHR33048">
    <property type="entry name" value="PTH11-LIKE INTEGRAL MEMBRANE PROTEIN (AFU_ORTHOLOGUE AFUA_5G11245)"/>
    <property type="match status" value="1"/>
</dbReference>
<keyword evidence="2 7" id="KW-0812">Transmembrane</keyword>
<proteinExistence type="inferred from homology"/>
<dbReference type="OrthoDB" id="3648173at2759"/>
<dbReference type="InterPro" id="IPR049326">
    <property type="entry name" value="Rhodopsin_dom_fungi"/>
</dbReference>
<organism evidence="9 10">
    <name type="scientific">Parascedosporium putredinis</name>
    <dbReference type="NCBI Taxonomy" id="1442378"/>
    <lineage>
        <taxon>Eukaryota</taxon>
        <taxon>Fungi</taxon>
        <taxon>Dikarya</taxon>
        <taxon>Ascomycota</taxon>
        <taxon>Pezizomycotina</taxon>
        <taxon>Sordariomycetes</taxon>
        <taxon>Hypocreomycetidae</taxon>
        <taxon>Microascales</taxon>
        <taxon>Microascaceae</taxon>
        <taxon>Parascedosporium</taxon>
    </lineage>
</organism>
<keyword evidence="4 7" id="KW-0472">Membrane</keyword>
<evidence type="ECO:0000256" key="5">
    <source>
        <dbReference type="ARBA" id="ARBA00038359"/>
    </source>
</evidence>
<comment type="caution">
    <text evidence="9">The sequence shown here is derived from an EMBL/GenBank/DDBJ whole genome shotgun (WGS) entry which is preliminary data.</text>
</comment>
<name>A0A9P1M993_9PEZI</name>
<protein>
    <recommendedName>
        <fullName evidence="8">Rhodopsin domain-containing protein</fullName>
    </recommendedName>
</protein>
<feature type="transmembrane region" description="Helical" evidence="7">
    <location>
        <begin position="202"/>
        <end position="222"/>
    </location>
</feature>
<feature type="transmembrane region" description="Helical" evidence="7">
    <location>
        <begin position="48"/>
        <end position="68"/>
    </location>
</feature>
<evidence type="ECO:0000256" key="7">
    <source>
        <dbReference type="SAM" id="Phobius"/>
    </source>
</evidence>
<sequence>MDQIKDLHESRASTVIAVTTFVLAAAASVVGARVYTRAFLIRTMGADDWMAIVSMLMIVACGFCVAWNTQYGLAQHIYVLDPTLIPLYLRTFYVSIVFYNATLACIKLTFLLQYYRALGTKQNRRLIFIAGAFVTSWSFSQVFVQIFICTPVSAFWEGGGKCIPNIPQWYINAGGNILTDIMILLLPLPIIWQLKLIKGQKVILVGIFCLGFFTCAISIFRIKFLRLTEDFTWDNVDAACWSIGELSSGIVCACLPTLRPLLGKGAYAYGSSSRGGGGSDTLASSSGKRGSRMHHAPHDSQEEMYISSLRSGGDAEKGTASAAASPSGSS</sequence>
<feature type="transmembrane region" description="Helical" evidence="7">
    <location>
        <begin position="126"/>
        <end position="148"/>
    </location>
</feature>
<dbReference type="Proteomes" id="UP000838763">
    <property type="component" value="Unassembled WGS sequence"/>
</dbReference>
<keyword evidence="10" id="KW-1185">Reference proteome</keyword>
<keyword evidence="3 7" id="KW-1133">Transmembrane helix</keyword>
<accession>A0A9P1M993</accession>
<gene>
    <name evidence="9" type="ORF">PPNO1_LOCUS2826</name>
</gene>
<evidence type="ECO:0000256" key="1">
    <source>
        <dbReference type="ARBA" id="ARBA00004141"/>
    </source>
</evidence>
<evidence type="ECO:0000259" key="8">
    <source>
        <dbReference type="Pfam" id="PF20684"/>
    </source>
</evidence>
<comment type="similarity">
    <text evidence="5">Belongs to the SAT4 family.</text>
</comment>
<feature type="transmembrane region" description="Helical" evidence="7">
    <location>
        <begin position="88"/>
        <end position="114"/>
    </location>
</feature>
<evidence type="ECO:0000313" key="10">
    <source>
        <dbReference type="Proteomes" id="UP000838763"/>
    </source>
</evidence>
<dbReference type="EMBL" id="CALLCH030000007">
    <property type="protein sequence ID" value="CAI4213074.1"/>
    <property type="molecule type" value="Genomic_DNA"/>
</dbReference>
<feature type="transmembrane region" description="Helical" evidence="7">
    <location>
        <begin position="12"/>
        <end position="36"/>
    </location>
</feature>
<feature type="transmembrane region" description="Helical" evidence="7">
    <location>
        <begin position="168"/>
        <end position="190"/>
    </location>
</feature>
<evidence type="ECO:0000256" key="4">
    <source>
        <dbReference type="ARBA" id="ARBA00023136"/>
    </source>
</evidence>
<dbReference type="InterPro" id="IPR052337">
    <property type="entry name" value="SAT4-like"/>
</dbReference>
<feature type="compositionally biased region" description="Low complexity" evidence="6">
    <location>
        <begin position="320"/>
        <end position="330"/>
    </location>
</feature>
<evidence type="ECO:0000256" key="2">
    <source>
        <dbReference type="ARBA" id="ARBA00022692"/>
    </source>
</evidence>
<feature type="region of interest" description="Disordered" evidence="6">
    <location>
        <begin position="271"/>
        <end position="330"/>
    </location>
</feature>
<reference evidence="9" key="1">
    <citation type="submission" date="2022-11" db="EMBL/GenBank/DDBJ databases">
        <authorList>
            <person name="Scott C."/>
            <person name="Bruce N."/>
        </authorList>
    </citation>
    <scope>NUCLEOTIDE SEQUENCE</scope>
</reference>
<evidence type="ECO:0000313" key="9">
    <source>
        <dbReference type="EMBL" id="CAI4213074.1"/>
    </source>
</evidence>
<feature type="domain" description="Rhodopsin" evidence="8">
    <location>
        <begin position="32"/>
        <end position="263"/>
    </location>
</feature>
<evidence type="ECO:0000256" key="6">
    <source>
        <dbReference type="SAM" id="MobiDB-lite"/>
    </source>
</evidence>
<dbReference type="PANTHER" id="PTHR33048:SF47">
    <property type="entry name" value="INTEGRAL MEMBRANE PROTEIN-RELATED"/>
    <property type="match status" value="1"/>
</dbReference>
<comment type="subcellular location">
    <subcellularLocation>
        <location evidence="1">Membrane</location>
        <topology evidence="1">Multi-pass membrane protein</topology>
    </subcellularLocation>
</comment>
<evidence type="ECO:0000256" key="3">
    <source>
        <dbReference type="ARBA" id="ARBA00022989"/>
    </source>
</evidence>
<dbReference type="AlphaFoldDB" id="A0A9P1M993"/>
<dbReference type="GO" id="GO:0016020">
    <property type="term" value="C:membrane"/>
    <property type="evidence" value="ECO:0007669"/>
    <property type="project" value="UniProtKB-SubCell"/>
</dbReference>